<dbReference type="AlphaFoldDB" id="A0A0A9FN12"/>
<organism evidence="2">
    <name type="scientific">Arundo donax</name>
    <name type="common">Giant reed</name>
    <name type="synonym">Donax arundinaceus</name>
    <dbReference type="NCBI Taxonomy" id="35708"/>
    <lineage>
        <taxon>Eukaryota</taxon>
        <taxon>Viridiplantae</taxon>
        <taxon>Streptophyta</taxon>
        <taxon>Embryophyta</taxon>
        <taxon>Tracheophyta</taxon>
        <taxon>Spermatophyta</taxon>
        <taxon>Magnoliopsida</taxon>
        <taxon>Liliopsida</taxon>
        <taxon>Poales</taxon>
        <taxon>Poaceae</taxon>
        <taxon>PACMAD clade</taxon>
        <taxon>Arundinoideae</taxon>
        <taxon>Arundineae</taxon>
        <taxon>Arundo</taxon>
    </lineage>
</organism>
<reference evidence="2" key="1">
    <citation type="submission" date="2014-09" db="EMBL/GenBank/DDBJ databases">
        <authorList>
            <person name="Magalhaes I.L.F."/>
            <person name="Oliveira U."/>
            <person name="Santos F.R."/>
            <person name="Vidigal T.H.D.A."/>
            <person name="Brescovit A.D."/>
            <person name="Santos A.J."/>
        </authorList>
    </citation>
    <scope>NUCLEOTIDE SEQUENCE</scope>
    <source>
        <tissue evidence="2">Shoot tissue taken approximately 20 cm above the soil surface</tissue>
    </source>
</reference>
<name>A0A0A9FN12_ARUDO</name>
<dbReference type="EMBL" id="GBRH01184234">
    <property type="protein sequence ID" value="JAE13662.1"/>
    <property type="molecule type" value="Transcribed_RNA"/>
</dbReference>
<accession>A0A0A9FN12</accession>
<proteinExistence type="predicted"/>
<sequence>MVTSEANTDALPAVCGGGAVPADSNRLRTAKSPSDGLSASEKERAPAAVTATAMVMAEREGQPPGPEPRTRERESGEQPGGRLGA</sequence>
<protein>
    <submittedName>
        <fullName evidence="2">Uncharacterized protein</fullName>
    </submittedName>
</protein>
<reference evidence="2" key="2">
    <citation type="journal article" date="2015" name="Data Brief">
        <title>Shoot transcriptome of the giant reed, Arundo donax.</title>
        <authorList>
            <person name="Barrero R.A."/>
            <person name="Guerrero F.D."/>
            <person name="Moolhuijzen P."/>
            <person name="Goolsby J.A."/>
            <person name="Tidwell J."/>
            <person name="Bellgard S.E."/>
            <person name="Bellgard M.I."/>
        </authorList>
    </citation>
    <scope>NUCLEOTIDE SEQUENCE</scope>
    <source>
        <tissue evidence="2">Shoot tissue taken approximately 20 cm above the soil surface</tissue>
    </source>
</reference>
<feature type="compositionally biased region" description="Low complexity" evidence="1">
    <location>
        <begin position="46"/>
        <end position="56"/>
    </location>
</feature>
<evidence type="ECO:0000313" key="2">
    <source>
        <dbReference type="EMBL" id="JAE13662.1"/>
    </source>
</evidence>
<feature type="region of interest" description="Disordered" evidence="1">
    <location>
        <begin position="1"/>
        <end position="85"/>
    </location>
</feature>
<evidence type="ECO:0000256" key="1">
    <source>
        <dbReference type="SAM" id="MobiDB-lite"/>
    </source>
</evidence>